<dbReference type="GO" id="GO:0071914">
    <property type="term" value="C:prominosome"/>
    <property type="evidence" value="ECO:0007669"/>
    <property type="project" value="TreeGrafter"/>
</dbReference>
<organism evidence="8 9">
    <name type="scientific">Pelobates cultripes</name>
    <name type="common">Western spadefoot toad</name>
    <dbReference type="NCBI Taxonomy" id="61616"/>
    <lineage>
        <taxon>Eukaryota</taxon>
        <taxon>Metazoa</taxon>
        <taxon>Chordata</taxon>
        <taxon>Craniata</taxon>
        <taxon>Vertebrata</taxon>
        <taxon>Euteleostomi</taxon>
        <taxon>Amphibia</taxon>
        <taxon>Batrachia</taxon>
        <taxon>Anura</taxon>
        <taxon>Pelobatoidea</taxon>
        <taxon>Pelobatidae</taxon>
        <taxon>Pelobates</taxon>
    </lineage>
</organism>
<keyword evidence="6" id="KW-0325">Glycoprotein</keyword>
<dbReference type="AlphaFoldDB" id="A0AAD1TB60"/>
<comment type="subcellular location">
    <subcellularLocation>
        <location evidence="1">Cell projection</location>
        <location evidence="1">Microvillus membrane</location>
        <topology evidence="1">Multi-pass membrane protein</topology>
    </subcellularLocation>
</comment>
<evidence type="ECO:0000256" key="4">
    <source>
        <dbReference type="ARBA" id="ARBA00022989"/>
    </source>
</evidence>
<sequence length="834" mass="93144">MSYGNITNPTYSPGASPETGAAFVYDNMVHSYLDLVQRNPFPSDGNADSSDWQRDVRFQRIRPTLADQWQSGPLPKRRIRLRDDPDPILNYEIGYLVAIAIGVVFIILMPLVGLFFCCCPCCWNCGARMYQKQTENRTCKRRFLYFFLFIITLIILVSCAELCLVGNILAFYTNQKISNVVDKSFIVYNDTVGNMKTYLDSVPQQIDQVITASYMPINTANNSIINIGSVLGGQIKYSVELNANGTLNSVQQMVNDLTAVSHYMTDVNNYFTDLTTEQGIIAKNLSDVQEKIKNTKTSCADCTGFPSPEGLAMGSNFQNTLPDFTSQKKTVDDFLSSGINSTLDQARKTILDIPDTVKNQTGSTVTNVQQQLDNIEAEVQNAGNMSFITDTINTVKSLLNESDTYVTKYESPVQQYDYYRWIVGICLCCIVLLVVVCNLFGLLCGPCGHKDNVDPTERSCLSNSGGDFFMAGTGFSFIFAWLLMLVVVVLFIIGGNSYTLFCKPWANNQLFQFADTQVNLSQTFDISGLNISSLYGNCQNNKSLWQALNLNSKINLDSLLNISQYTDQVNKTLDETKINIDNITFLEDSQKDQVTKVSNAGINDINFTDVQQQMNKNITLANLTAFADQLDNIANNLTNTNPLKGQLTAEANDLRSIQTSINTKLLPQIKKLNDSINNLKSVSPNLAGNLNKTLAQVAATQSFVNANVSTIVKNEIGNFLNTILKYFTDYISWSKDMSIRQNVARCAPVYSAVNSVQIVLCDYFVDSLNGFWFSLGWCTIFLIPSIILSVKLSRYYRRMKSSDTFEIDHRNDPSHMEMTSTSQQFLIPRVVAKA</sequence>
<feature type="transmembrane region" description="Helical" evidence="7">
    <location>
        <begin position="771"/>
        <end position="790"/>
    </location>
</feature>
<evidence type="ECO:0000256" key="3">
    <source>
        <dbReference type="ARBA" id="ARBA00022692"/>
    </source>
</evidence>
<protein>
    <submittedName>
        <fullName evidence="8">Prominin-1-A-like isoform X1</fullName>
    </submittedName>
</protein>
<keyword evidence="4 7" id="KW-1133">Transmembrane helix</keyword>
<evidence type="ECO:0000313" key="8">
    <source>
        <dbReference type="EMBL" id="CAH2322953.1"/>
    </source>
</evidence>
<evidence type="ECO:0000256" key="5">
    <source>
        <dbReference type="ARBA" id="ARBA00023136"/>
    </source>
</evidence>
<feature type="transmembrane region" description="Helical" evidence="7">
    <location>
        <begin position="143"/>
        <end position="172"/>
    </location>
</feature>
<dbReference type="GO" id="GO:0015485">
    <property type="term" value="F:cholesterol binding"/>
    <property type="evidence" value="ECO:0007669"/>
    <property type="project" value="TreeGrafter"/>
</dbReference>
<accession>A0AAD1TB60</accession>
<reference evidence="8" key="1">
    <citation type="submission" date="2022-03" db="EMBL/GenBank/DDBJ databases">
        <authorList>
            <person name="Alioto T."/>
            <person name="Alioto T."/>
            <person name="Gomez Garrido J."/>
        </authorList>
    </citation>
    <scope>NUCLEOTIDE SEQUENCE</scope>
</reference>
<dbReference type="EMBL" id="OW240922">
    <property type="protein sequence ID" value="CAH2322953.1"/>
    <property type="molecule type" value="Genomic_DNA"/>
</dbReference>
<dbReference type="PANTHER" id="PTHR22730">
    <property type="entry name" value="PROMININ PROM PROTEIN"/>
    <property type="match status" value="1"/>
</dbReference>
<evidence type="ECO:0000256" key="6">
    <source>
        <dbReference type="ARBA" id="ARBA00023180"/>
    </source>
</evidence>
<feature type="transmembrane region" description="Helical" evidence="7">
    <location>
        <begin position="418"/>
        <end position="447"/>
    </location>
</feature>
<keyword evidence="5 7" id="KW-0472">Membrane</keyword>
<gene>
    <name evidence="8" type="ORF">PECUL_23A051883</name>
</gene>
<evidence type="ECO:0000256" key="2">
    <source>
        <dbReference type="ARBA" id="ARBA00006058"/>
    </source>
</evidence>
<dbReference type="GO" id="GO:0016324">
    <property type="term" value="C:apical plasma membrane"/>
    <property type="evidence" value="ECO:0007669"/>
    <property type="project" value="TreeGrafter"/>
</dbReference>
<keyword evidence="9" id="KW-1185">Reference proteome</keyword>
<name>A0AAD1TB60_PELCU</name>
<dbReference type="PANTHER" id="PTHR22730:SF4">
    <property type="entry name" value="PROMININ-1-A-LIKE"/>
    <property type="match status" value="1"/>
</dbReference>
<dbReference type="GO" id="GO:0005929">
    <property type="term" value="C:cilium"/>
    <property type="evidence" value="ECO:0007669"/>
    <property type="project" value="TreeGrafter"/>
</dbReference>
<evidence type="ECO:0000256" key="7">
    <source>
        <dbReference type="SAM" id="Phobius"/>
    </source>
</evidence>
<keyword evidence="3 7" id="KW-0812">Transmembrane</keyword>
<dbReference type="Proteomes" id="UP001295444">
    <property type="component" value="Chromosome 11"/>
</dbReference>
<dbReference type="Pfam" id="PF05478">
    <property type="entry name" value="Prominin"/>
    <property type="match status" value="1"/>
</dbReference>
<comment type="similarity">
    <text evidence="2">Belongs to the prominin family.</text>
</comment>
<feature type="transmembrane region" description="Helical" evidence="7">
    <location>
        <begin position="468"/>
        <end position="493"/>
    </location>
</feature>
<dbReference type="GO" id="GO:0009986">
    <property type="term" value="C:cell surface"/>
    <property type="evidence" value="ECO:0007669"/>
    <property type="project" value="TreeGrafter"/>
</dbReference>
<feature type="transmembrane region" description="Helical" evidence="7">
    <location>
        <begin position="93"/>
        <end position="123"/>
    </location>
</feature>
<evidence type="ECO:0000313" key="9">
    <source>
        <dbReference type="Proteomes" id="UP001295444"/>
    </source>
</evidence>
<dbReference type="InterPro" id="IPR008795">
    <property type="entry name" value="Prominin"/>
</dbReference>
<dbReference type="GO" id="GO:0031528">
    <property type="term" value="C:microvillus membrane"/>
    <property type="evidence" value="ECO:0007669"/>
    <property type="project" value="UniProtKB-SubCell"/>
</dbReference>
<proteinExistence type="inferred from homology"/>
<evidence type="ECO:0000256" key="1">
    <source>
        <dbReference type="ARBA" id="ARBA00004475"/>
    </source>
</evidence>